<keyword evidence="4" id="KW-0804">Transcription</keyword>
<dbReference type="Proteomes" id="UP001597280">
    <property type="component" value="Unassembled WGS sequence"/>
</dbReference>
<dbReference type="PANTHER" id="PTHR30055:SF234">
    <property type="entry name" value="HTH-TYPE TRANSCRIPTIONAL REGULATOR BETI"/>
    <property type="match status" value="1"/>
</dbReference>
<dbReference type="Pfam" id="PF13977">
    <property type="entry name" value="TetR_C_6"/>
    <property type="match status" value="1"/>
</dbReference>
<feature type="compositionally biased region" description="Pro residues" evidence="6">
    <location>
        <begin position="10"/>
        <end position="19"/>
    </location>
</feature>
<dbReference type="EMBL" id="JBHUFL010000001">
    <property type="protein sequence ID" value="MFD1833479.1"/>
    <property type="molecule type" value="Genomic_DNA"/>
</dbReference>
<dbReference type="InterPro" id="IPR036271">
    <property type="entry name" value="Tet_transcr_reg_TetR-rel_C_sf"/>
</dbReference>
<evidence type="ECO:0000313" key="9">
    <source>
        <dbReference type="Proteomes" id="UP001597280"/>
    </source>
</evidence>
<feature type="region of interest" description="Disordered" evidence="6">
    <location>
        <begin position="1"/>
        <end position="44"/>
    </location>
</feature>
<organism evidence="8 9">
    <name type="scientific">Brachybacterium rhamnosum</name>
    <dbReference type="NCBI Taxonomy" id="173361"/>
    <lineage>
        <taxon>Bacteria</taxon>
        <taxon>Bacillati</taxon>
        <taxon>Actinomycetota</taxon>
        <taxon>Actinomycetes</taxon>
        <taxon>Micrococcales</taxon>
        <taxon>Dermabacteraceae</taxon>
        <taxon>Brachybacterium</taxon>
    </lineage>
</organism>
<dbReference type="Gene3D" id="1.10.357.10">
    <property type="entry name" value="Tetracycline Repressor, domain 2"/>
    <property type="match status" value="1"/>
</dbReference>
<evidence type="ECO:0000256" key="3">
    <source>
        <dbReference type="ARBA" id="ARBA00023125"/>
    </source>
</evidence>
<evidence type="ECO:0000256" key="5">
    <source>
        <dbReference type="PROSITE-ProRule" id="PRU00335"/>
    </source>
</evidence>
<dbReference type="SUPFAM" id="SSF46689">
    <property type="entry name" value="Homeodomain-like"/>
    <property type="match status" value="1"/>
</dbReference>
<dbReference type="InterPro" id="IPR039538">
    <property type="entry name" value="BetI_C"/>
</dbReference>
<evidence type="ECO:0000256" key="6">
    <source>
        <dbReference type="SAM" id="MobiDB-lite"/>
    </source>
</evidence>
<evidence type="ECO:0000259" key="7">
    <source>
        <dbReference type="PROSITE" id="PS50977"/>
    </source>
</evidence>
<gene>
    <name evidence="8" type="ORF">ACFSDA_00200</name>
</gene>
<evidence type="ECO:0000256" key="1">
    <source>
        <dbReference type="ARBA" id="ARBA00022491"/>
    </source>
</evidence>
<dbReference type="RefSeq" id="WP_343903239.1">
    <property type="nucleotide sequence ID" value="NZ_BAAAIS010000001.1"/>
</dbReference>
<dbReference type="InterPro" id="IPR050109">
    <property type="entry name" value="HTH-type_TetR-like_transc_reg"/>
</dbReference>
<feature type="DNA-binding region" description="H-T-H motif" evidence="5">
    <location>
        <begin position="70"/>
        <end position="89"/>
    </location>
</feature>
<dbReference type="Pfam" id="PF00440">
    <property type="entry name" value="TetR_N"/>
    <property type="match status" value="1"/>
</dbReference>
<accession>A0ABW4PT93</accession>
<dbReference type="SUPFAM" id="SSF48498">
    <property type="entry name" value="Tetracyclin repressor-like, C-terminal domain"/>
    <property type="match status" value="1"/>
</dbReference>
<evidence type="ECO:0000313" key="8">
    <source>
        <dbReference type="EMBL" id="MFD1833479.1"/>
    </source>
</evidence>
<dbReference type="InterPro" id="IPR009057">
    <property type="entry name" value="Homeodomain-like_sf"/>
</dbReference>
<protein>
    <submittedName>
        <fullName evidence="8">TetR/AcrR family transcriptional regulator</fullName>
    </submittedName>
</protein>
<comment type="caution">
    <text evidence="8">The sequence shown here is derived from an EMBL/GenBank/DDBJ whole genome shotgun (WGS) entry which is preliminary data.</text>
</comment>
<proteinExistence type="predicted"/>
<dbReference type="PRINTS" id="PR00455">
    <property type="entry name" value="HTHTETR"/>
</dbReference>
<sequence>MAAKHSLPAGPDPDAPAPDPDAAEPSDAPAERAPEPIGRPGAYSKGVARRQEILDRAIEVFRERGADGTSLRRIATAIGVSHAALLHYFDSREQLLVAVYQHAEARREESSGYRSGVSAALDAMIRAAEINVEVPGLVQLYSTLVAASLETATGPAKEYFAPRFENLREELEQGLRAEQEAGTVRADVDPGHVAALLIAASDGLQIQWLLEPSIALRSTLETFAVMLAPPS</sequence>
<reference evidence="9" key="1">
    <citation type="journal article" date="2019" name="Int. J. Syst. Evol. Microbiol.">
        <title>The Global Catalogue of Microorganisms (GCM) 10K type strain sequencing project: providing services to taxonomists for standard genome sequencing and annotation.</title>
        <authorList>
            <consortium name="The Broad Institute Genomics Platform"/>
            <consortium name="The Broad Institute Genome Sequencing Center for Infectious Disease"/>
            <person name="Wu L."/>
            <person name="Ma J."/>
        </authorList>
    </citation>
    <scope>NUCLEOTIDE SEQUENCE [LARGE SCALE GENOMIC DNA]</scope>
    <source>
        <strain evidence="9">JCM 11650</strain>
    </source>
</reference>
<dbReference type="InterPro" id="IPR001647">
    <property type="entry name" value="HTH_TetR"/>
</dbReference>
<evidence type="ECO:0000256" key="2">
    <source>
        <dbReference type="ARBA" id="ARBA00023015"/>
    </source>
</evidence>
<feature type="domain" description="HTH tetR-type" evidence="7">
    <location>
        <begin position="47"/>
        <end position="107"/>
    </location>
</feature>
<keyword evidence="1" id="KW-0678">Repressor</keyword>
<keyword evidence="9" id="KW-1185">Reference proteome</keyword>
<dbReference type="PANTHER" id="PTHR30055">
    <property type="entry name" value="HTH-TYPE TRANSCRIPTIONAL REGULATOR RUTR"/>
    <property type="match status" value="1"/>
</dbReference>
<keyword evidence="2" id="KW-0805">Transcription regulation</keyword>
<evidence type="ECO:0000256" key="4">
    <source>
        <dbReference type="ARBA" id="ARBA00023163"/>
    </source>
</evidence>
<keyword evidence="3 5" id="KW-0238">DNA-binding</keyword>
<dbReference type="PROSITE" id="PS50977">
    <property type="entry name" value="HTH_TETR_2"/>
    <property type="match status" value="1"/>
</dbReference>
<name>A0ABW4PT93_9MICO</name>